<evidence type="ECO:0000313" key="3">
    <source>
        <dbReference type="Proteomes" id="UP000072353"/>
    </source>
</evidence>
<proteinExistence type="predicted"/>
<reference evidence="2 4" key="2">
    <citation type="submission" date="2018-11" db="EMBL/GenBank/DDBJ databases">
        <authorList>
            <person name="Stevens M.J."/>
            <person name="Cernela N."/>
            <person name="Spoerry Serrano N."/>
            <person name="Schmitt S."/>
            <person name="Schrenzel J."/>
            <person name="Stephan R."/>
        </authorList>
    </citation>
    <scope>NUCLEOTIDE SEQUENCE [LARGE SCALE GENOMIC DNA]</scope>
    <source>
        <strain evidence="2 4">SS1014</strain>
    </source>
</reference>
<dbReference type="AlphaFoldDB" id="A0A0Z8TWS2"/>
<dbReference type="Proteomes" id="UP000273973">
    <property type="component" value="Unassembled WGS sequence"/>
</dbReference>
<reference evidence="2 4" key="3">
    <citation type="submission" date="2018-12" db="EMBL/GenBank/DDBJ databases">
        <title>Whole-genome sequences of fifteen clinical Streptococcus suis strains isolated from pigs between 2006 and 2018.</title>
        <authorList>
            <person name="Stevens M.J.A."/>
            <person name="Cernela N."/>
            <person name="Spoerry Serrano N."/>
            <person name="Schmitt S."/>
            <person name="Schrenzel J."/>
            <person name="Stephan R."/>
        </authorList>
    </citation>
    <scope>NUCLEOTIDE SEQUENCE [LARGE SCALE GENOMIC DNA]</scope>
    <source>
        <strain evidence="2 4">SS1014</strain>
    </source>
</reference>
<dbReference type="Proteomes" id="UP000072353">
    <property type="component" value="Unassembled WGS sequence"/>
</dbReference>
<accession>A0A0Z8TWS2</accession>
<evidence type="ECO:0000313" key="4">
    <source>
        <dbReference type="Proteomes" id="UP000273973"/>
    </source>
</evidence>
<reference evidence="1 3" key="1">
    <citation type="submission" date="2016-02" db="EMBL/GenBank/DDBJ databases">
        <authorList>
            <consortium name="Pathogen Informatics"/>
        </authorList>
    </citation>
    <scope>NUCLEOTIDE SEQUENCE [LARGE SCALE GENOMIC DNA]</scope>
    <source>
        <strain evidence="1 3">SS975</strain>
    </source>
</reference>
<organism evidence="1 3">
    <name type="scientific">Streptococcus suis</name>
    <dbReference type="NCBI Taxonomy" id="1307"/>
    <lineage>
        <taxon>Bacteria</taxon>
        <taxon>Bacillati</taxon>
        <taxon>Bacillota</taxon>
        <taxon>Bacilli</taxon>
        <taxon>Lactobacillales</taxon>
        <taxon>Streptococcaceae</taxon>
        <taxon>Streptococcus</taxon>
    </lineage>
</organism>
<sequence>MFGNIDNKYPLLLECELVQYEGGGGRWELHIEAHKVVDSVGRFFSGIYKAGQGFGKNWYNANN</sequence>
<protein>
    <submittedName>
        <fullName evidence="2">Bacteriocin leader domain-containing protein</fullName>
    </submittedName>
</protein>
<dbReference type="RefSeq" id="WP_044680883.1">
    <property type="nucleotide sequence ID" value="NZ_CEGO01000075.1"/>
</dbReference>
<comment type="caution">
    <text evidence="1">The sequence shown here is derived from an EMBL/GenBank/DDBJ whole genome shotgun (WGS) entry which is preliminary data.</text>
</comment>
<dbReference type="EMBL" id="FILL01000003">
    <property type="protein sequence ID" value="CYX27235.1"/>
    <property type="molecule type" value="Genomic_DNA"/>
</dbReference>
<name>A0A0Z8TWS2_STRSU</name>
<evidence type="ECO:0000313" key="1">
    <source>
        <dbReference type="EMBL" id="CYX27235.1"/>
    </source>
</evidence>
<gene>
    <name evidence="2" type="ORF">EJA00_09870</name>
    <name evidence="1" type="ORF">ERS132521_00414</name>
</gene>
<dbReference type="EMBL" id="RSDG01000091">
    <property type="protein sequence ID" value="RRR43695.1"/>
    <property type="molecule type" value="Genomic_DNA"/>
</dbReference>
<evidence type="ECO:0000313" key="2">
    <source>
        <dbReference type="EMBL" id="RRR43695.1"/>
    </source>
</evidence>